<dbReference type="InterPro" id="IPR008395">
    <property type="entry name" value="Agenet-like_dom"/>
</dbReference>
<accession>A0AAE0A145</accession>
<feature type="domain" description="Agenet-like" evidence="1">
    <location>
        <begin position="54"/>
        <end position="106"/>
    </location>
</feature>
<proteinExistence type="predicted"/>
<keyword evidence="3" id="KW-1185">Reference proteome</keyword>
<evidence type="ECO:0000259" key="1">
    <source>
        <dbReference type="Pfam" id="PF05641"/>
    </source>
</evidence>
<dbReference type="PANTHER" id="PTHR31917">
    <property type="entry name" value="AGENET DOMAIN-CONTAINING PROTEIN-RELATED"/>
    <property type="match status" value="1"/>
</dbReference>
<dbReference type="PANTHER" id="PTHR31917:SF101">
    <property type="entry name" value="OS07G0607300 PROTEIN"/>
    <property type="match status" value="1"/>
</dbReference>
<name>A0AAE0A145_9ROSI</name>
<dbReference type="CDD" id="cd20405">
    <property type="entry name" value="Tudor_Agenet_AtDUF_rpt1_3"/>
    <property type="match status" value="1"/>
</dbReference>
<protein>
    <recommendedName>
        <fullName evidence="1">Agenet-like domain-containing protein</fullName>
    </recommendedName>
</protein>
<dbReference type="Pfam" id="PF05641">
    <property type="entry name" value="Agenet"/>
    <property type="match status" value="1"/>
</dbReference>
<reference evidence="2" key="1">
    <citation type="journal article" date="2023" name="Plant J.">
        <title>Genome sequences and population genomics provide insights into the demographic history, inbreeding, and mutation load of two 'living fossil' tree species of Dipteronia.</title>
        <authorList>
            <person name="Feng Y."/>
            <person name="Comes H.P."/>
            <person name="Chen J."/>
            <person name="Zhu S."/>
            <person name="Lu R."/>
            <person name="Zhang X."/>
            <person name="Li P."/>
            <person name="Qiu J."/>
            <person name="Olsen K.M."/>
            <person name="Qiu Y."/>
        </authorList>
    </citation>
    <scope>NUCLEOTIDE SEQUENCE</scope>
    <source>
        <strain evidence="2">NBL</strain>
    </source>
</reference>
<dbReference type="Proteomes" id="UP001281410">
    <property type="component" value="Unassembled WGS sequence"/>
</dbReference>
<evidence type="ECO:0000313" key="2">
    <source>
        <dbReference type="EMBL" id="KAK3198754.1"/>
    </source>
</evidence>
<gene>
    <name evidence="2" type="ORF">Dsin_022169</name>
</gene>
<sequence>MIDNPGNESGSGWKLVAYELSYKKLKHGVSGMKLLSHKHIECQPWQGSMYKVDEKIELLCQDSGIRGCWFRCTVVQESRKQTKVRYDGVHDDDGCGNLEEGIPALKVAIPDKLGMRCSGAAQLSDQAMLMIRQTTFLMSELLLMHGGAMAGGRAP</sequence>
<dbReference type="EMBL" id="JANJYJ010000007">
    <property type="protein sequence ID" value="KAK3198754.1"/>
    <property type="molecule type" value="Genomic_DNA"/>
</dbReference>
<comment type="caution">
    <text evidence="2">The sequence shown here is derived from an EMBL/GenBank/DDBJ whole genome shotgun (WGS) entry which is preliminary data.</text>
</comment>
<evidence type="ECO:0000313" key="3">
    <source>
        <dbReference type="Proteomes" id="UP001281410"/>
    </source>
</evidence>
<dbReference type="AlphaFoldDB" id="A0AAE0A145"/>
<organism evidence="2 3">
    <name type="scientific">Dipteronia sinensis</name>
    <dbReference type="NCBI Taxonomy" id="43782"/>
    <lineage>
        <taxon>Eukaryota</taxon>
        <taxon>Viridiplantae</taxon>
        <taxon>Streptophyta</taxon>
        <taxon>Embryophyta</taxon>
        <taxon>Tracheophyta</taxon>
        <taxon>Spermatophyta</taxon>
        <taxon>Magnoliopsida</taxon>
        <taxon>eudicotyledons</taxon>
        <taxon>Gunneridae</taxon>
        <taxon>Pentapetalae</taxon>
        <taxon>rosids</taxon>
        <taxon>malvids</taxon>
        <taxon>Sapindales</taxon>
        <taxon>Sapindaceae</taxon>
        <taxon>Hippocastanoideae</taxon>
        <taxon>Acereae</taxon>
        <taxon>Dipteronia</taxon>
    </lineage>
</organism>